<dbReference type="Gene3D" id="3.30.70.260">
    <property type="match status" value="1"/>
</dbReference>
<evidence type="ECO:0000313" key="11">
    <source>
        <dbReference type="EMBL" id="SIS48744.1"/>
    </source>
</evidence>
<feature type="site" description="Essential for prephenate dehydratase activity" evidence="8">
    <location>
        <position position="188"/>
    </location>
</feature>
<dbReference type="SUPFAM" id="SSF53850">
    <property type="entry name" value="Periplasmic binding protein-like II"/>
    <property type="match status" value="1"/>
</dbReference>
<dbReference type="GO" id="GO:0004664">
    <property type="term" value="F:prephenate dehydratase activity"/>
    <property type="evidence" value="ECO:0007669"/>
    <property type="project" value="UniProtKB-EC"/>
</dbReference>
<evidence type="ECO:0000256" key="2">
    <source>
        <dbReference type="ARBA" id="ARBA00013147"/>
    </source>
</evidence>
<dbReference type="NCBIfam" id="NF008866">
    <property type="entry name" value="PRK11899.1"/>
    <property type="match status" value="1"/>
</dbReference>
<evidence type="ECO:0000256" key="6">
    <source>
        <dbReference type="ARBA" id="ARBA00023239"/>
    </source>
</evidence>
<dbReference type="UniPathway" id="UPA00121">
    <property type="reaction ID" value="UER00345"/>
</dbReference>
<evidence type="ECO:0000313" key="12">
    <source>
        <dbReference type="Proteomes" id="UP000185678"/>
    </source>
</evidence>
<dbReference type="Pfam" id="PF00800">
    <property type="entry name" value="PDT"/>
    <property type="match status" value="1"/>
</dbReference>
<dbReference type="InterPro" id="IPR008242">
    <property type="entry name" value="Chor_mutase/pphenate_deHydtase"/>
</dbReference>
<reference evidence="11 12" key="1">
    <citation type="submission" date="2017-01" db="EMBL/GenBank/DDBJ databases">
        <authorList>
            <person name="Mah S.A."/>
            <person name="Swanson W.J."/>
            <person name="Moy G.W."/>
            <person name="Vacquier V.D."/>
        </authorList>
    </citation>
    <scope>NUCLEOTIDE SEQUENCE [LARGE SCALE GENOMIC DNA]</scope>
    <source>
        <strain evidence="11 12">DSM 11589</strain>
    </source>
</reference>
<feature type="domain" description="ACT" evidence="10">
    <location>
        <begin position="209"/>
        <end position="286"/>
    </location>
</feature>
<dbReference type="PANTHER" id="PTHR21022">
    <property type="entry name" value="PREPHENATE DEHYDRATASE P PROTEIN"/>
    <property type="match status" value="1"/>
</dbReference>
<keyword evidence="5" id="KW-0584">Phenylalanine biosynthesis</keyword>
<dbReference type="PROSITE" id="PS51671">
    <property type="entry name" value="ACT"/>
    <property type="match status" value="1"/>
</dbReference>
<keyword evidence="4" id="KW-0057">Aromatic amino acid biosynthesis</keyword>
<evidence type="ECO:0000256" key="8">
    <source>
        <dbReference type="PIRSR" id="PIRSR001500-2"/>
    </source>
</evidence>
<dbReference type="InterPro" id="IPR002912">
    <property type="entry name" value="ACT_dom"/>
</dbReference>
<dbReference type="PANTHER" id="PTHR21022:SF19">
    <property type="entry name" value="PREPHENATE DEHYDRATASE-RELATED"/>
    <property type="match status" value="1"/>
</dbReference>
<organism evidence="11 12">
    <name type="scientific">Insolitispirillum peregrinum</name>
    <dbReference type="NCBI Taxonomy" id="80876"/>
    <lineage>
        <taxon>Bacteria</taxon>
        <taxon>Pseudomonadati</taxon>
        <taxon>Pseudomonadota</taxon>
        <taxon>Alphaproteobacteria</taxon>
        <taxon>Rhodospirillales</taxon>
        <taxon>Novispirillaceae</taxon>
        <taxon>Insolitispirillum</taxon>
    </lineage>
</organism>
<accession>A0A1N7JHK5</accession>
<dbReference type="PIRSF" id="PIRSF001500">
    <property type="entry name" value="Chor_mut_pdt_Ppr"/>
    <property type="match status" value="1"/>
</dbReference>
<keyword evidence="6" id="KW-0456">Lyase</keyword>
<sequence>MTQASSPLRVADASTPVDDVISFQGVPGAYSHLACRAVFPDMAALPCASFDEAFAAVRDGQARYGMIPIDNSVAGRVADIHHLLPNSGLHIIGEHFQPIHHHLLAVPGASIDDIREVRSHVHALGQCRKLIRELGIKAVVAADTAGSAQEIAARGDKSIAAIASGLAAETYGLVSLRANVEDAAHNTTRFVIMARQAVVPTVDEAVVTSFVFKVRNVPAALYKALGGFATNGVNMTKLESYMVDGLFVATQFYAEVEGHPEERAVRLALEELQFFSHEVHVLGVYPQHPIRQQHRARMVAE</sequence>
<name>A0A1N7JHK5_9PROT</name>
<keyword evidence="3" id="KW-0028">Amino-acid biosynthesis</keyword>
<dbReference type="PROSITE" id="PS00857">
    <property type="entry name" value="PREPHENATE_DEHYDR_1"/>
    <property type="match status" value="1"/>
</dbReference>
<dbReference type="CDD" id="cd04905">
    <property type="entry name" value="ACT_CM-PDT"/>
    <property type="match status" value="1"/>
</dbReference>
<dbReference type="EMBL" id="FTOA01000002">
    <property type="protein sequence ID" value="SIS48744.1"/>
    <property type="molecule type" value="Genomic_DNA"/>
</dbReference>
<dbReference type="OrthoDB" id="9802281at2"/>
<gene>
    <name evidence="11" type="ORF">SAMN05421779_102272</name>
</gene>
<comment type="catalytic activity">
    <reaction evidence="7">
        <text>prephenate + H(+) = 3-phenylpyruvate + CO2 + H2O</text>
        <dbReference type="Rhea" id="RHEA:21648"/>
        <dbReference type="ChEBI" id="CHEBI:15377"/>
        <dbReference type="ChEBI" id="CHEBI:15378"/>
        <dbReference type="ChEBI" id="CHEBI:16526"/>
        <dbReference type="ChEBI" id="CHEBI:18005"/>
        <dbReference type="ChEBI" id="CHEBI:29934"/>
        <dbReference type="EC" id="4.2.1.51"/>
    </reaction>
</comment>
<dbReference type="PROSITE" id="PS51171">
    <property type="entry name" value="PREPHENATE_DEHYDR_3"/>
    <property type="match status" value="1"/>
</dbReference>
<dbReference type="AlphaFoldDB" id="A0A1N7JHK5"/>
<keyword evidence="12" id="KW-1185">Reference proteome</keyword>
<proteinExistence type="predicted"/>
<evidence type="ECO:0000259" key="10">
    <source>
        <dbReference type="PROSITE" id="PS51671"/>
    </source>
</evidence>
<evidence type="ECO:0000256" key="1">
    <source>
        <dbReference type="ARBA" id="ARBA00004741"/>
    </source>
</evidence>
<dbReference type="Proteomes" id="UP000185678">
    <property type="component" value="Unassembled WGS sequence"/>
</dbReference>
<evidence type="ECO:0000256" key="4">
    <source>
        <dbReference type="ARBA" id="ARBA00023141"/>
    </source>
</evidence>
<feature type="domain" description="Prephenate dehydratase" evidence="9">
    <location>
        <begin position="20"/>
        <end position="195"/>
    </location>
</feature>
<dbReference type="RefSeq" id="WP_076399161.1">
    <property type="nucleotide sequence ID" value="NZ_FTOA01000002.1"/>
</dbReference>
<dbReference type="STRING" id="80876.SAMN05421779_102272"/>
<dbReference type="InterPro" id="IPR001086">
    <property type="entry name" value="Preph_deHydtase"/>
</dbReference>
<protein>
    <recommendedName>
        <fullName evidence="2">prephenate dehydratase</fullName>
        <ecNumber evidence="2">4.2.1.51</ecNumber>
    </recommendedName>
</protein>
<dbReference type="InterPro" id="IPR018528">
    <property type="entry name" value="Preph_deHydtase_CS"/>
</dbReference>
<dbReference type="CDD" id="cd13631">
    <property type="entry name" value="PBP2_Ct-PDT_like"/>
    <property type="match status" value="1"/>
</dbReference>
<dbReference type="Gene3D" id="3.40.190.10">
    <property type="entry name" value="Periplasmic binding protein-like II"/>
    <property type="match status" value="2"/>
</dbReference>
<dbReference type="InterPro" id="IPR045865">
    <property type="entry name" value="ACT-like_dom_sf"/>
</dbReference>
<evidence type="ECO:0000256" key="3">
    <source>
        <dbReference type="ARBA" id="ARBA00022605"/>
    </source>
</evidence>
<dbReference type="EC" id="4.2.1.51" evidence="2"/>
<dbReference type="SUPFAM" id="SSF55021">
    <property type="entry name" value="ACT-like"/>
    <property type="match status" value="1"/>
</dbReference>
<evidence type="ECO:0000256" key="7">
    <source>
        <dbReference type="ARBA" id="ARBA00047848"/>
    </source>
</evidence>
<dbReference type="GO" id="GO:0009094">
    <property type="term" value="P:L-phenylalanine biosynthetic process"/>
    <property type="evidence" value="ECO:0007669"/>
    <property type="project" value="UniProtKB-UniPathway"/>
</dbReference>
<evidence type="ECO:0000256" key="5">
    <source>
        <dbReference type="ARBA" id="ARBA00023222"/>
    </source>
</evidence>
<dbReference type="GO" id="GO:0005737">
    <property type="term" value="C:cytoplasm"/>
    <property type="evidence" value="ECO:0007669"/>
    <property type="project" value="TreeGrafter"/>
</dbReference>
<evidence type="ECO:0000259" key="9">
    <source>
        <dbReference type="PROSITE" id="PS51171"/>
    </source>
</evidence>
<comment type="pathway">
    <text evidence="1">Amino-acid biosynthesis; L-phenylalanine biosynthesis; phenylpyruvate from prephenate: step 1/1.</text>
</comment>